<proteinExistence type="predicted"/>
<dbReference type="Proteomes" id="UP000634136">
    <property type="component" value="Unassembled WGS sequence"/>
</dbReference>
<dbReference type="EMBL" id="JAAIUW010000004">
    <property type="protein sequence ID" value="KAF7834477.1"/>
    <property type="molecule type" value="Genomic_DNA"/>
</dbReference>
<keyword evidence="2" id="KW-1185">Reference proteome</keyword>
<gene>
    <name evidence="1" type="ORF">G2W53_009336</name>
</gene>
<comment type="caution">
    <text evidence="1">The sequence shown here is derived from an EMBL/GenBank/DDBJ whole genome shotgun (WGS) entry which is preliminary data.</text>
</comment>
<accession>A0A834WYE5</accession>
<name>A0A834WYE5_9FABA</name>
<dbReference type="AlphaFoldDB" id="A0A834WYE5"/>
<evidence type="ECO:0000313" key="1">
    <source>
        <dbReference type="EMBL" id="KAF7834477.1"/>
    </source>
</evidence>
<sequence length="136" mass="14861">MNSVIVSKAADSSVSSETKIDVSRQWIEVVRSSIAESSSVSTTPLSPCETLTINSHVTKIPICNNSSSLGIYQNLQITDASWPALSKYPIPVESSKVSVDASSLQGTQRPSSERQVTDNAKTICWMPSRQRFSYDF</sequence>
<evidence type="ECO:0000313" key="2">
    <source>
        <dbReference type="Proteomes" id="UP000634136"/>
    </source>
</evidence>
<reference evidence="1" key="1">
    <citation type="submission" date="2020-09" db="EMBL/GenBank/DDBJ databases">
        <title>Genome-Enabled Discovery of Anthraquinone Biosynthesis in Senna tora.</title>
        <authorList>
            <person name="Kang S.-H."/>
            <person name="Pandey R.P."/>
            <person name="Lee C.-M."/>
            <person name="Sim J.-S."/>
            <person name="Jeong J.-T."/>
            <person name="Choi B.-S."/>
            <person name="Jung M."/>
            <person name="Ginzburg D."/>
            <person name="Zhao K."/>
            <person name="Won S.Y."/>
            <person name="Oh T.-J."/>
            <person name="Yu Y."/>
            <person name="Kim N.-H."/>
            <person name="Lee O.R."/>
            <person name="Lee T.-H."/>
            <person name="Bashyal P."/>
            <person name="Kim T.-S."/>
            <person name="Lee W.-H."/>
            <person name="Kawkins C."/>
            <person name="Kim C.-K."/>
            <person name="Kim J.S."/>
            <person name="Ahn B.O."/>
            <person name="Rhee S.Y."/>
            <person name="Sohng J.K."/>
        </authorList>
    </citation>
    <scope>NUCLEOTIDE SEQUENCE</scope>
    <source>
        <tissue evidence="1">Leaf</tissue>
    </source>
</reference>
<protein>
    <submittedName>
        <fullName evidence="1">Uncharacterized protein</fullName>
    </submittedName>
</protein>
<organism evidence="1 2">
    <name type="scientific">Senna tora</name>
    <dbReference type="NCBI Taxonomy" id="362788"/>
    <lineage>
        <taxon>Eukaryota</taxon>
        <taxon>Viridiplantae</taxon>
        <taxon>Streptophyta</taxon>
        <taxon>Embryophyta</taxon>
        <taxon>Tracheophyta</taxon>
        <taxon>Spermatophyta</taxon>
        <taxon>Magnoliopsida</taxon>
        <taxon>eudicotyledons</taxon>
        <taxon>Gunneridae</taxon>
        <taxon>Pentapetalae</taxon>
        <taxon>rosids</taxon>
        <taxon>fabids</taxon>
        <taxon>Fabales</taxon>
        <taxon>Fabaceae</taxon>
        <taxon>Caesalpinioideae</taxon>
        <taxon>Cassia clade</taxon>
        <taxon>Senna</taxon>
    </lineage>
</organism>